<dbReference type="KEGG" id="cavi:CAV_1405"/>
<dbReference type="NCBIfam" id="TIGR01845">
    <property type="entry name" value="outer_NodT"/>
    <property type="match status" value="1"/>
</dbReference>
<dbReference type="InterPro" id="IPR003423">
    <property type="entry name" value="OMP_efflux"/>
</dbReference>
<dbReference type="SUPFAM" id="SSF56954">
    <property type="entry name" value="Outer membrane efflux proteins (OEP)"/>
    <property type="match status" value="1"/>
</dbReference>
<protein>
    <submittedName>
        <fullName evidence="4">Multidrug efflux system CmeABC, outer membrane lipoprotein CmeC</fullName>
    </submittedName>
</protein>
<dbReference type="AlphaFoldDB" id="A0A222MYT0"/>
<dbReference type="GO" id="GO:0005886">
    <property type="term" value="C:plasma membrane"/>
    <property type="evidence" value="ECO:0007669"/>
    <property type="project" value="UniProtKB-SubCell"/>
</dbReference>
<dbReference type="RefSeq" id="WP_094325833.1">
    <property type="nucleotide sequence ID" value="NZ_CP022347.1"/>
</dbReference>
<gene>
    <name evidence="4" type="primary">cmeC</name>
    <name evidence="4" type="ORF">CAV_1405</name>
</gene>
<keyword evidence="2" id="KW-0564">Palmitate</keyword>
<comment type="similarity">
    <text evidence="1 2">Belongs to the outer membrane factor (OMF) (TC 1.B.17) family.</text>
</comment>
<evidence type="ECO:0000256" key="2">
    <source>
        <dbReference type="RuleBase" id="RU362097"/>
    </source>
</evidence>
<dbReference type="Pfam" id="PF02321">
    <property type="entry name" value="OEP"/>
    <property type="match status" value="2"/>
</dbReference>
<dbReference type="EMBL" id="CP022347">
    <property type="protein sequence ID" value="ASQ31025.1"/>
    <property type="molecule type" value="Genomic_DNA"/>
</dbReference>
<dbReference type="GO" id="GO:0015562">
    <property type="term" value="F:efflux transmembrane transporter activity"/>
    <property type="evidence" value="ECO:0007669"/>
    <property type="project" value="InterPro"/>
</dbReference>
<evidence type="ECO:0000313" key="5">
    <source>
        <dbReference type="Proteomes" id="UP000201169"/>
    </source>
</evidence>
<reference evidence="4 5" key="1">
    <citation type="submission" date="2017-07" db="EMBL/GenBank/DDBJ databases">
        <title>Analysis of two Campylobacter avium genomes and identification of a novel hippuricase gene.</title>
        <authorList>
            <person name="Miller W.G."/>
            <person name="Chapman M.H."/>
            <person name="Yee E."/>
            <person name="Revez J."/>
            <person name="Bono J.L."/>
            <person name="Rossi M."/>
        </authorList>
    </citation>
    <scope>NUCLEOTIDE SEQUENCE [LARGE SCALE GENOMIC DNA]</scope>
    <source>
        <strain evidence="4 5">LMG 24591</strain>
    </source>
</reference>
<feature type="coiled-coil region" evidence="3">
    <location>
        <begin position="229"/>
        <end position="256"/>
    </location>
</feature>
<evidence type="ECO:0000256" key="3">
    <source>
        <dbReference type="SAM" id="Coils"/>
    </source>
</evidence>
<dbReference type="PANTHER" id="PTHR30203">
    <property type="entry name" value="OUTER MEMBRANE CATION EFFLUX PROTEIN"/>
    <property type="match status" value="1"/>
</dbReference>
<name>A0A222MYT0_9BACT</name>
<comment type="subcellular location">
    <subcellularLocation>
        <location evidence="2">Cell membrane</location>
        <topology evidence="2">Lipid-anchor</topology>
    </subcellularLocation>
</comment>
<keyword evidence="5" id="KW-1185">Reference proteome</keyword>
<dbReference type="Proteomes" id="UP000201169">
    <property type="component" value="Chromosome"/>
</dbReference>
<keyword evidence="2" id="KW-1134">Transmembrane beta strand</keyword>
<dbReference type="PROSITE" id="PS51257">
    <property type="entry name" value="PROKAR_LIPOPROTEIN"/>
    <property type="match status" value="1"/>
</dbReference>
<dbReference type="Gene3D" id="1.20.1600.10">
    <property type="entry name" value="Outer membrane efflux proteins (OEP)"/>
    <property type="match status" value="1"/>
</dbReference>
<keyword evidence="3" id="KW-0175">Coiled coil</keyword>
<keyword evidence="2 4" id="KW-0449">Lipoprotein</keyword>
<dbReference type="OrthoDB" id="9783163at2"/>
<accession>A0A222MYT0</accession>
<keyword evidence="2" id="KW-0472">Membrane</keyword>
<organism evidence="4 5">
    <name type="scientific">Campylobacter avium LMG 24591</name>
    <dbReference type="NCBI Taxonomy" id="522484"/>
    <lineage>
        <taxon>Bacteria</taxon>
        <taxon>Pseudomonadati</taxon>
        <taxon>Campylobacterota</taxon>
        <taxon>Epsilonproteobacteria</taxon>
        <taxon>Campylobacterales</taxon>
        <taxon>Campylobacteraceae</taxon>
        <taxon>Campylobacter</taxon>
    </lineage>
</organism>
<evidence type="ECO:0000256" key="1">
    <source>
        <dbReference type="ARBA" id="ARBA00007613"/>
    </source>
</evidence>
<sequence length="498" mass="56021">MLPFNKISSLALAFFFVSCSLKPEFKEPDVRFNNNINVSKCIEQGGLDCDTFDNTESVKFDEQWWKVFNDQDLNALVDKALKNNTDLRLAFVRFEQAAQTLGIDRSDLFPDLDGQMGVTRASDGANSSISGRRQTSTNLNMGLNLSYELDLWGKYRDGYFASSKAYEASIYDFQSSKLTLVSNVVKMYFNAINLNSQVQILEQTVADYTKAYELRDEQFKVGAIGEYELYSYKAQLETAKAQLETAKAQKDNNDKALMILVSSNLNDILYATSSKTDIEHFKIELPQGISSKILLQRPDINAALRRLEQQNYLIGVARTAYLPSISLTGLLGFGSPQLNNVLDTQSFNWSAGANAVLPILRWGEIRYNVNLAKLAKDEAYLNYESILKNALGEVRTALVNRESAFNNEKNYAQLLQSQEKIYELEQLRYDNGISSLNDLLSARQNYLSAKLSYESSVYNLLSSVVDVIKAFGGGFDKANNQEASMQQDATNLDMSFRN</sequence>
<keyword evidence="2" id="KW-0812">Transmembrane</keyword>
<evidence type="ECO:0000313" key="4">
    <source>
        <dbReference type="EMBL" id="ASQ31025.1"/>
    </source>
</evidence>
<dbReference type="InterPro" id="IPR010131">
    <property type="entry name" value="MdtP/NodT-like"/>
</dbReference>
<proteinExistence type="inferred from homology"/>